<protein>
    <recommendedName>
        <fullName evidence="1">DUF1540 domain-containing protein</fullName>
    </recommendedName>
</protein>
<dbReference type="EMBL" id="BOSE01000001">
    <property type="protein sequence ID" value="GIP15301.1"/>
    <property type="molecule type" value="Genomic_DNA"/>
</dbReference>
<keyword evidence="3" id="KW-1185">Reference proteome</keyword>
<dbReference type="AlphaFoldDB" id="A0A919YNE1"/>
<reference evidence="2" key="1">
    <citation type="submission" date="2021-03" db="EMBL/GenBank/DDBJ databases">
        <title>Antimicrobial resistance genes in bacteria isolated from Japanese honey, and their potential for conferring macrolide and lincosamide resistance in the American foulbrood pathogen Paenibacillus larvae.</title>
        <authorList>
            <person name="Okamoto M."/>
            <person name="Kumagai M."/>
            <person name="Kanamori H."/>
            <person name="Takamatsu D."/>
        </authorList>
    </citation>
    <scope>NUCLEOTIDE SEQUENCE</scope>
    <source>
        <strain evidence="2">J40TS1</strain>
    </source>
</reference>
<name>A0A919YNE1_9BACL</name>
<dbReference type="InterPro" id="IPR011437">
    <property type="entry name" value="DUF1540"/>
</dbReference>
<dbReference type="Proteomes" id="UP000683139">
    <property type="component" value="Unassembled WGS sequence"/>
</dbReference>
<proteinExistence type="predicted"/>
<evidence type="ECO:0000259" key="1">
    <source>
        <dbReference type="Pfam" id="PF07561"/>
    </source>
</evidence>
<sequence length="70" mass="7819">MPEGVACTVSNCQYWAENNQCAAAKILIEIDAHANKHYNSEFSSDLDQQHKDVAKKSAETCCLTFIPKEE</sequence>
<gene>
    <name evidence="2" type="ORF">J40TS1_09430</name>
</gene>
<feature type="domain" description="DUF1540" evidence="1">
    <location>
        <begin position="5"/>
        <end position="65"/>
    </location>
</feature>
<comment type="caution">
    <text evidence="2">The sequence shown here is derived from an EMBL/GenBank/DDBJ whole genome shotgun (WGS) entry which is preliminary data.</text>
</comment>
<dbReference type="RefSeq" id="WP_213513522.1">
    <property type="nucleotide sequence ID" value="NZ_BOSE01000001.1"/>
</dbReference>
<evidence type="ECO:0000313" key="3">
    <source>
        <dbReference type="Proteomes" id="UP000683139"/>
    </source>
</evidence>
<evidence type="ECO:0000313" key="2">
    <source>
        <dbReference type="EMBL" id="GIP15301.1"/>
    </source>
</evidence>
<dbReference type="Pfam" id="PF07561">
    <property type="entry name" value="DUF1540"/>
    <property type="match status" value="1"/>
</dbReference>
<organism evidence="2 3">
    <name type="scientific">Paenibacillus montaniterrae</name>
    <dbReference type="NCBI Taxonomy" id="429341"/>
    <lineage>
        <taxon>Bacteria</taxon>
        <taxon>Bacillati</taxon>
        <taxon>Bacillota</taxon>
        <taxon>Bacilli</taxon>
        <taxon>Bacillales</taxon>
        <taxon>Paenibacillaceae</taxon>
        <taxon>Paenibacillus</taxon>
    </lineage>
</organism>
<accession>A0A919YNE1</accession>